<comment type="similarity">
    <text evidence="1">Belongs to the rtf2 family.</text>
</comment>
<dbReference type="InterPro" id="IPR006735">
    <property type="entry name" value="Rtf2"/>
</dbReference>
<accession>A0A9P4YUV7</accession>
<feature type="compositionally biased region" description="Polar residues" evidence="2">
    <location>
        <begin position="215"/>
        <end position="239"/>
    </location>
</feature>
<dbReference type="InterPro" id="IPR013083">
    <property type="entry name" value="Znf_RING/FYVE/PHD"/>
</dbReference>
<proteinExistence type="inferred from homology"/>
<feature type="compositionally biased region" description="Basic and acidic residues" evidence="2">
    <location>
        <begin position="249"/>
        <end position="274"/>
    </location>
</feature>
<feature type="region of interest" description="Disordered" evidence="2">
    <location>
        <begin position="183"/>
        <end position="274"/>
    </location>
</feature>
<gene>
    <name evidence="3" type="ORF">GMORB2_7807</name>
</gene>
<dbReference type="GeneID" id="55974030"/>
<keyword evidence="4" id="KW-1185">Reference proteome</keyword>
<reference evidence="3" key="1">
    <citation type="submission" date="2020-03" db="EMBL/GenBank/DDBJ databases">
        <title>Site-based positive gene gene selection in Geosmithia morbida across the United States reveals a broad range of putative effectors and factors for local host and environmental adapation.</title>
        <authorList>
            <person name="Onufrak A."/>
            <person name="Murdoch R.W."/>
            <person name="Gazis R."/>
            <person name="Huff M."/>
            <person name="Staton M."/>
            <person name="Klingeman W."/>
            <person name="Hadziabdic D."/>
        </authorList>
    </citation>
    <scope>NUCLEOTIDE SEQUENCE</scope>
    <source>
        <strain evidence="3">1262</strain>
    </source>
</reference>
<evidence type="ECO:0000256" key="2">
    <source>
        <dbReference type="SAM" id="MobiDB-lite"/>
    </source>
</evidence>
<dbReference type="PANTHER" id="PTHR12775">
    <property type="entry name" value="PROTEIN C20ORF43 HOMOLOG"/>
    <property type="match status" value="1"/>
</dbReference>
<dbReference type="GO" id="GO:0005634">
    <property type="term" value="C:nucleus"/>
    <property type="evidence" value="ECO:0007669"/>
    <property type="project" value="TreeGrafter"/>
</dbReference>
<dbReference type="Gene3D" id="3.30.40.10">
    <property type="entry name" value="Zinc/RING finger domain, C3HC4 (zinc finger)"/>
    <property type="match status" value="1"/>
</dbReference>
<organism evidence="3 4">
    <name type="scientific">Geosmithia morbida</name>
    <dbReference type="NCBI Taxonomy" id="1094350"/>
    <lineage>
        <taxon>Eukaryota</taxon>
        <taxon>Fungi</taxon>
        <taxon>Dikarya</taxon>
        <taxon>Ascomycota</taxon>
        <taxon>Pezizomycotina</taxon>
        <taxon>Sordariomycetes</taxon>
        <taxon>Hypocreomycetidae</taxon>
        <taxon>Hypocreales</taxon>
        <taxon>Bionectriaceae</taxon>
        <taxon>Geosmithia</taxon>
    </lineage>
</organism>
<dbReference type="Pfam" id="PF04641">
    <property type="entry name" value="Rtf2"/>
    <property type="match status" value="1"/>
</dbReference>
<name>A0A9P4YUV7_9HYPO</name>
<feature type="compositionally biased region" description="Basic and acidic residues" evidence="2">
    <location>
        <begin position="201"/>
        <end position="214"/>
    </location>
</feature>
<sequence>MGNDGGSIPTRRELVKDAARAPTISELKATVLESLGHAWEHCALSGDPIDLESVVSDWRGRLYSYEYVLNGLVPSDDPETTAATPQSVGIRSLRDVAKLKFSKNSDKWVCPISMKEMGPSTKAVYLIPCGHVFAEVAIKEISDTACPECAEPFTSDNVIDILPTKREEVDRLVKRRDTLRAAGLTHTLKKDKSEKKKKRKANDDKADGEGDGLRQKQTGPNSTSKKNDSRNQGNINNPLAASLTAKVLAEQEEKNKRRKLASEPAHRHGESAKT</sequence>
<dbReference type="OrthoDB" id="247013at2759"/>
<protein>
    <submittedName>
        <fullName evidence="3">Rtf2 RING-finger</fullName>
    </submittedName>
</protein>
<comment type="caution">
    <text evidence="3">The sequence shown here is derived from an EMBL/GenBank/DDBJ whole genome shotgun (WGS) entry which is preliminary data.</text>
</comment>
<dbReference type="PANTHER" id="PTHR12775:SF0">
    <property type="entry name" value="REPLICATION TERMINATION FACTOR 2"/>
    <property type="match status" value="1"/>
</dbReference>
<dbReference type="SUPFAM" id="SSF57850">
    <property type="entry name" value="RING/U-box"/>
    <property type="match status" value="1"/>
</dbReference>
<evidence type="ECO:0000256" key="1">
    <source>
        <dbReference type="ARBA" id="ARBA00009885"/>
    </source>
</evidence>
<dbReference type="Proteomes" id="UP000749293">
    <property type="component" value="Unassembled WGS sequence"/>
</dbReference>
<evidence type="ECO:0000313" key="3">
    <source>
        <dbReference type="EMBL" id="KAF4122214.1"/>
    </source>
</evidence>
<dbReference type="EMBL" id="JAANYQ010000010">
    <property type="protein sequence ID" value="KAF4122214.1"/>
    <property type="molecule type" value="Genomic_DNA"/>
</dbReference>
<dbReference type="InterPro" id="IPR027799">
    <property type="entry name" value="Rtf2_RING-finger"/>
</dbReference>
<evidence type="ECO:0000313" key="4">
    <source>
        <dbReference type="Proteomes" id="UP000749293"/>
    </source>
</evidence>
<dbReference type="GO" id="GO:0006274">
    <property type="term" value="P:DNA replication termination"/>
    <property type="evidence" value="ECO:0007669"/>
    <property type="project" value="TreeGrafter"/>
</dbReference>
<dbReference type="AlphaFoldDB" id="A0A9P4YUV7"/>
<dbReference type="RefSeq" id="XP_035320866.1">
    <property type="nucleotide sequence ID" value="XM_035469772.1"/>
</dbReference>
<dbReference type="CDD" id="cd16653">
    <property type="entry name" value="RING-like_Rtf2"/>
    <property type="match status" value="1"/>
</dbReference>